<name>A0ABM7PPK4_9BACT</name>
<dbReference type="RefSeq" id="WP_236890427.1">
    <property type="nucleotide sequence ID" value="NZ_AP024488.1"/>
</dbReference>
<gene>
    <name evidence="2" type="ORF">DSLASN_47010</name>
</gene>
<protein>
    <submittedName>
        <fullName evidence="2">Uncharacterized protein</fullName>
    </submittedName>
</protein>
<dbReference type="EMBL" id="AP024488">
    <property type="protein sequence ID" value="BCS99069.1"/>
    <property type="molecule type" value="Genomic_DNA"/>
</dbReference>
<reference evidence="2 3" key="1">
    <citation type="submission" date="2021-02" db="EMBL/GenBank/DDBJ databases">
        <title>Complete genome of Desulfoluna sp. strain ASN36.</title>
        <authorList>
            <person name="Takahashi A."/>
            <person name="Kojima H."/>
            <person name="Fukui M."/>
        </authorList>
    </citation>
    <scope>NUCLEOTIDE SEQUENCE [LARGE SCALE GENOMIC DNA]</scope>
    <source>
        <strain evidence="2 3">ASN36</strain>
    </source>
</reference>
<dbReference type="Proteomes" id="UP001320148">
    <property type="component" value="Chromosome"/>
</dbReference>
<feature type="region of interest" description="Disordered" evidence="1">
    <location>
        <begin position="1"/>
        <end position="62"/>
    </location>
</feature>
<accession>A0ABM7PPK4</accession>
<evidence type="ECO:0000313" key="3">
    <source>
        <dbReference type="Proteomes" id="UP001320148"/>
    </source>
</evidence>
<feature type="compositionally biased region" description="Basic residues" evidence="1">
    <location>
        <begin position="42"/>
        <end position="51"/>
    </location>
</feature>
<feature type="compositionally biased region" description="Basic and acidic residues" evidence="1">
    <location>
        <begin position="12"/>
        <end position="38"/>
    </location>
</feature>
<organism evidence="2 3">
    <name type="scientific">Desulfoluna limicola</name>
    <dbReference type="NCBI Taxonomy" id="2810562"/>
    <lineage>
        <taxon>Bacteria</taxon>
        <taxon>Pseudomonadati</taxon>
        <taxon>Thermodesulfobacteriota</taxon>
        <taxon>Desulfobacteria</taxon>
        <taxon>Desulfobacterales</taxon>
        <taxon>Desulfolunaceae</taxon>
        <taxon>Desulfoluna</taxon>
    </lineage>
</organism>
<evidence type="ECO:0000313" key="2">
    <source>
        <dbReference type="EMBL" id="BCS99069.1"/>
    </source>
</evidence>
<sequence>MKQKQKMVNRSAQDRRRQDASTWTKEERRKKEEKREQWQRASKWRSTHKPIKTIDISHNALI</sequence>
<evidence type="ECO:0000256" key="1">
    <source>
        <dbReference type="SAM" id="MobiDB-lite"/>
    </source>
</evidence>
<proteinExistence type="predicted"/>
<keyword evidence="3" id="KW-1185">Reference proteome</keyword>